<evidence type="ECO:0000313" key="1">
    <source>
        <dbReference type="EMBL" id="EKX49142.1"/>
    </source>
</evidence>
<dbReference type="KEGG" id="gtt:GUITHDRAFT_136306"/>
<reference evidence="2" key="3">
    <citation type="submission" date="2016-03" db="UniProtKB">
        <authorList>
            <consortium name="EnsemblProtists"/>
        </authorList>
    </citation>
    <scope>IDENTIFICATION</scope>
</reference>
<protein>
    <submittedName>
        <fullName evidence="1 2">Uncharacterized protein</fullName>
    </submittedName>
</protein>
<dbReference type="PaxDb" id="55529-EKX49142"/>
<dbReference type="AlphaFoldDB" id="L1JLC4"/>
<dbReference type="Proteomes" id="UP000011087">
    <property type="component" value="Unassembled WGS sequence"/>
</dbReference>
<evidence type="ECO:0000313" key="3">
    <source>
        <dbReference type="Proteomes" id="UP000011087"/>
    </source>
</evidence>
<evidence type="ECO:0000313" key="2">
    <source>
        <dbReference type="EnsemblProtists" id="EKX49142"/>
    </source>
</evidence>
<proteinExistence type="predicted"/>
<gene>
    <name evidence="1" type="ORF">GUITHDRAFT_136306</name>
</gene>
<dbReference type="HOGENOM" id="CLU_1345425_0_0_1"/>
<reference evidence="3" key="2">
    <citation type="submission" date="2012-11" db="EMBL/GenBank/DDBJ databases">
        <authorList>
            <person name="Kuo A."/>
            <person name="Curtis B.A."/>
            <person name="Tanifuji G."/>
            <person name="Burki F."/>
            <person name="Gruber A."/>
            <person name="Irimia M."/>
            <person name="Maruyama S."/>
            <person name="Arias M.C."/>
            <person name="Ball S.G."/>
            <person name="Gile G.H."/>
            <person name="Hirakawa Y."/>
            <person name="Hopkins J.F."/>
            <person name="Rensing S.A."/>
            <person name="Schmutz J."/>
            <person name="Symeonidi A."/>
            <person name="Elias M."/>
            <person name="Eveleigh R.J."/>
            <person name="Herman E.K."/>
            <person name="Klute M.J."/>
            <person name="Nakayama T."/>
            <person name="Obornik M."/>
            <person name="Reyes-Prieto A."/>
            <person name="Armbrust E.V."/>
            <person name="Aves S.J."/>
            <person name="Beiko R.G."/>
            <person name="Coutinho P."/>
            <person name="Dacks J.B."/>
            <person name="Durnford D.G."/>
            <person name="Fast N.M."/>
            <person name="Green B.R."/>
            <person name="Grisdale C."/>
            <person name="Hempe F."/>
            <person name="Henrissat B."/>
            <person name="Hoppner M.P."/>
            <person name="Ishida K.-I."/>
            <person name="Kim E."/>
            <person name="Koreny L."/>
            <person name="Kroth P.G."/>
            <person name="Liu Y."/>
            <person name="Malik S.-B."/>
            <person name="Maier U.G."/>
            <person name="McRose D."/>
            <person name="Mock T."/>
            <person name="Neilson J.A."/>
            <person name="Onodera N.T."/>
            <person name="Poole A.M."/>
            <person name="Pritham E.J."/>
            <person name="Richards T.A."/>
            <person name="Rocap G."/>
            <person name="Roy S.W."/>
            <person name="Sarai C."/>
            <person name="Schaack S."/>
            <person name="Shirato S."/>
            <person name="Slamovits C.H."/>
            <person name="Spencer D.F."/>
            <person name="Suzuki S."/>
            <person name="Worden A.Z."/>
            <person name="Zauner S."/>
            <person name="Barry K."/>
            <person name="Bell C."/>
            <person name="Bharti A.K."/>
            <person name="Crow J.A."/>
            <person name="Grimwood J."/>
            <person name="Kramer R."/>
            <person name="Lindquist E."/>
            <person name="Lucas S."/>
            <person name="Salamov A."/>
            <person name="McFadden G.I."/>
            <person name="Lane C.E."/>
            <person name="Keeling P.J."/>
            <person name="Gray M.W."/>
            <person name="Grigoriev I.V."/>
            <person name="Archibald J.M."/>
        </authorList>
    </citation>
    <scope>NUCLEOTIDE SEQUENCE</scope>
    <source>
        <strain evidence="3">CCMP2712</strain>
    </source>
</reference>
<accession>L1JLC4</accession>
<keyword evidence="3" id="KW-1185">Reference proteome</keyword>
<reference evidence="1 3" key="1">
    <citation type="journal article" date="2012" name="Nature">
        <title>Algal genomes reveal evolutionary mosaicism and the fate of nucleomorphs.</title>
        <authorList>
            <consortium name="DOE Joint Genome Institute"/>
            <person name="Curtis B.A."/>
            <person name="Tanifuji G."/>
            <person name="Burki F."/>
            <person name="Gruber A."/>
            <person name="Irimia M."/>
            <person name="Maruyama S."/>
            <person name="Arias M.C."/>
            <person name="Ball S.G."/>
            <person name="Gile G.H."/>
            <person name="Hirakawa Y."/>
            <person name="Hopkins J.F."/>
            <person name="Kuo A."/>
            <person name="Rensing S.A."/>
            <person name="Schmutz J."/>
            <person name="Symeonidi A."/>
            <person name="Elias M."/>
            <person name="Eveleigh R.J."/>
            <person name="Herman E.K."/>
            <person name="Klute M.J."/>
            <person name="Nakayama T."/>
            <person name="Obornik M."/>
            <person name="Reyes-Prieto A."/>
            <person name="Armbrust E.V."/>
            <person name="Aves S.J."/>
            <person name="Beiko R.G."/>
            <person name="Coutinho P."/>
            <person name="Dacks J.B."/>
            <person name="Durnford D.G."/>
            <person name="Fast N.M."/>
            <person name="Green B.R."/>
            <person name="Grisdale C.J."/>
            <person name="Hempel F."/>
            <person name="Henrissat B."/>
            <person name="Hoppner M.P."/>
            <person name="Ishida K."/>
            <person name="Kim E."/>
            <person name="Koreny L."/>
            <person name="Kroth P.G."/>
            <person name="Liu Y."/>
            <person name="Malik S.B."/>
            <person name="Maier U.G."/>
            <person name="McRose D."/>
            <person name="Mock T."/>
            <person name="Neilson J.A."/>
            <person name="Onodera N.T."/>
            <person name="Poole A.M."/>
            <person name="Pritham E.J."/>
            <person name="Richards T.A."/>
            <person name="Rocap G."/>
            <person name="Roy S.W."/>
            <person name="Sarai C."/>
            <person name="Schaack S."/>
            <person name="Shirato S."/>
            <person name="Slamovits C.H."/>
            <person name="Spencer D.F."/>
            <person name="Suzuki S."/>
            <person name="Worden A.Z."/>
            <person name="Zauner S."/>
            <person name="Barry K."/>
            <person name="Bell C."/>
            <person name="Bharti A.K."/>
            <person name="Crow J.A."/>
            <person name="Grimwood J."/>
            <person name="Kramer R."/>
            <person name="Lindquist E."/>
            <person name="Lucas S."/>
            <person name="Salamov A."/>
            <person name="McFadden G.I."/>
            <person name="Lane C.E."/>
            <person name="Keeling P.J."/>
            <person name="Gray M.W."/>
            <person name="Grigoriev I.V."/>
            <person name="Archibald J.M."/>
        </authorList>
    </citation>
    <scope>NUCLEOTIDE SEQUENCE</scope>
    <source>
        <strain evidence="1 3">CCMP2712</strain>
    </source>
</reference>
<dbReference type="EMBL" id="JH992983">
    <property type="protein sequence ID" value="EKX49142.1"/>
    <property type="molecule type" value="Genomic_DNA"/>
</dbReference>
<dbReference type="EnsemblProtists" id="EKX49142">
    <property type="protein sequence ID" value="EKX49142"/>
    <property type="gene ID" value="GUITHDRAFT_136306"/>
</dbReference>
<name>L1JLC4_GUITC</name>
<organism evidence="1">
    <name type="scientific">Guillardia theta (strain CCMP2712)</name>
    <name type="common">Cryptophyte</name>
    <dbReference type="NCBI Taxonomy" id="905079"/>
    <lineage>
        <taxon>Eukaryota</taxon>
        <taxon>Cryptophyceae</taxon>
        <taxon>Pyrenomonadales</taxon>
        <taxon>Geminigeraceae</taxon>
        <taxon>Guillardia</taxon>
    </lineage>
</organism>
<dbReference type="GeneID" id="17305813"/>
<sequence length="204" mass="23934">MADAATFLIEKTLKAEESISSELKRNEGLQENLDRMTLLANLRKQSNSELRVKVLETEKMMLEKSMTFNQLMKEDDMLGKKIKQIHRKISHKIRLFKLYDETSKICSFVMESAKKDAKKYFQNSQEITKLRMLKRAMAHVDKKQLGADIQGLEDYEHEVKIENEAMRQALKVRKSFAIDIVDFERDRIEKQHCTGIFVAVLKQY</sequence>
<dbReference type="RefSeq" id="XP_005836122.1">
    <property type="nucleotide sequence ID" value="XM_005836065.1"/>
</dbReference>